<sequence>MPPLSNRRKVQLANLQKAKEGAKKWRARMKAEKARGEAGQSDHESLAQGPSFESESAGAQNEPRGLEVQEAPTCNNQEVGRRRSQRIRAR</sequence>
<evidence type="ECO:0000313" key="2">
    <source>
        <dbReference type="EMBL" id="CAE6346549.1"/>
    </source>
</evidence>
<organism evidence="2 3">
    <name type="scientific">Rhizoctonia solani</name>
    <dbReference type="NCBI Taxonomy" id="456999"/>
    <lineage>
        <taxon>Eukaryota</taxon>
        <taxon>Fungi</taxon>
        <taxon>Dikarya</taxon>
        <taxon>Basidiomycota</taxon>
        <taxon>Agaricomycotina</taxon>
        <taxon>Agaricomycetes</taxon>
        <taxon>Cantharellales</taxon>
        <taxon>Ceratobasidiaceae</taxon>
        <taxon>Rhizoctonia</taxon>
    </lineage>
</organism>
<feature type="compositionally biased region" description="Basic residues" evidence="1">
    <location>
        <begin position="1"/>
        <end position="10"/>
    </location>
</feature>
<reference evidence="2" key="1">
    <citation type="submission" date="2021-01" db="EMBL/GenBank/DDBJ databases">
        <authorList>
            <person name="Kaushik A."/>
        </authorList>
    </citation>
    <scope>NUCLEOTIDE SEQUENCE</scope>
    <source>
        <strain evidence="2">AG2-2IIIB</strain>
    </source>
</reference>
<comment type="caution">
    <text evidence="2">The sequence shown here is derived from an EMBL/GenBank/DDBJ whole genome shotgun (WGS) entry which is preliminary data.</text>
</comment>
<proteinExistence type="predicted"/>
<accession>A0A8H3A0A4</accession>
<evidence type="ECO:0000313" key="3">
    <source>
        <dbReference type="Proteomes" id="UP000663843"/>
    </source>
</evidence>
<dbReference type="AlphaFoldDB" id="A0A8H3A0A4"/>
<protein>
    <submittedName>
        <fullName evidence="2">Uncharacterized protein</fullName>
    </submittedName>
</protein>
<evidence type="ECO:0000256" key="1">
    <source>
        <dbReference type="SAM" id="MobiDB-lite"/>
    </source>
</evidence>
<dbReference type="Proteomes" id="UP000663843">
    <property type="component" value="Unassembled WGS sequence"/>
</dbReference>
<feature type="region of interest" description="Disordered" evidence="1">
    <location>
        <begin position="1"/>
        <end position="90"/>
    </location>
</feature>
<dbReference type="EMBL" id="CAJMWT010000590">
    <property type="protein sequence ID" value="CAE6346549.1"/>
    <property type="molecule type" value="Genomic_DNA"/>
</dbReference>
<feature type="compositionally biased region" description="Basic and acidic residues" evidence="1">
    <location>
        <begin position="17"/>
        <end position="45"/>
    </location>
</feature>
<name>A0A8H3A0A4_9AGAM</name>
<gene>
    <name evidence="2" type="ORF">RDB_LOCUS4985</name>
</gene>